<keyword evidence="4" id="KW-0456">Lyase</keyword>
<proteinExistence type="inferred from homology"/>
<reference evidence="6" key="1">
    <citation type="submission" date="2020-06" db="EMBL/GenBank/DDBJ databases">
        <title>Nostoc edaphicum CCNP1411 genome.</title>
        <authorList>
            <person name="Fidor A."/>
            <person name="Grabski M."/>
            <person name="Gawor J."/>
            <person name="Gromadka R."/>
            <person name="Wegrzyn G."/>
            <person name="Mazur-Marzec H."/>
        </authorList>
    </citation>
    <scope>NUCLEOTIDE SEQUENCE [LARGE SCALE GENOMIC DNA]</scope>
    <source>
        <strain evidence="6">CCNP1411</strain>
    </source>
</reference>
<dbReference type="InterPro" id="IPR016024">
    <property type="entry name" value="ARM-type_fold"/>
</dbReference>
<evidence type="ECO:0000313" key="5">
    <source>
        <dbReference type="EMBL" id="QMS92299.1"/>
    </source>
</evidence>
<keyword evidence="6" id="KW-1185">Reference proteome</keyword>
<protein>
    <submittedName>
        <fullName evidence="5">HEAT repeat domain-containing protein</fullName>
    </submittedName>
</protein>
<dbReference type="PANTHER" id="PTHR12697">
    <property type="entry name" value="PBS LYASE HEAT-LIKE PROTEIN"/>
    <property type="match status" value="1"/>
</dbReference>
<dbReference type="GO" id="GO:0016491">
    <property type="term" value="F:oxidoreductase activity"/>
    <property type="evidence" value="ECO:0007669"/>
    <property type="project" value="TreeGrafter"/>
</dbReference>
<dbReference type="PANTHER" id="PTHR12697:SF5">
    <property type="entry name" value="DEOXYHYPUSINE HYDROXYLASE"/>
    <property type="match status" value="1"/>
</dbReference>
<dbReference type="EMBL" id="CP054698">
    <property type="protein sequence ID" value="QMS92299.1"/>
    <property type="molecule type" value="Genomic_DNA"/>
</dbReference>
<dbReference type="GO" id="GO:0030089">
    <property type="term" value="C:phycobilisome"/>
    <property type="evidence" value="ECO:0007669"/>
    <property type="project" value="UniProtKB-KW"/>
</dbReference>
<dbReference type="InterPro" id="IPR011989">
    <property type="entry name" value="ARM-like"/>
</dbReference>
<evidence type="ECO:0000256" key="4">
    <source>
        <dbReference type="ARBA" id="ARBA00023239"/>
    </source>
</evidence>
<accession>A0A7D7QFW8</accession>
<dbReference type="SMART" id="SM00567">
    <property type="entry name" value="EZ_HEAT"/>
    <property type="match status" value="8"/>
</dbReference>
<evidence type="ECO:0000256" key="2">
    <source>
        <dbReference type="ARBA" id="ARBA00022549"/>
    </source>
</evidence>
<name>A0A7D7QFW8_9NOSO</name>
<dbReference type="PROSITE" id="PS50176">
    <property type="entry name" value="ARM_REPEAT"/>
    <property type="match status" value="1"/>
</dbReference>
<evidence type="ECO:0000313" key="6">
    <source>
        <dbReference type="Proteomes" id="UP000514713"/>
    </source>
</evidence>
<keyword evidence="2" id="KW-0042">Antenna complex</keyword>
<gene>
    <name evidence="5" type="ORF">HUN01_33670</name>
</gene>
<dbReference type="SUPFAM" id="SSF48371">
    <property type="entry name" value="ARM repeat"/>
    <property type="match status" value="1"/>
</dbReference>
<dbReference type="RefSeq" id="WP_181929797.1">
    <property type="nucleotide sequence ID" value="NZ_CP054698.1"/>
</dbReference>
<comment type="similarity">
    <text evidence="1">Belongs to the CpcE/RpcE/PecE family.</text>
</comment>
<sequence>MVSNINQLLVQAQTAYDAADWSLLIQYLQQLILGANSEHPEIVKNREYLLKLALSMLEMGDFQQRWEITKVLTHLGNIAIPPLIEILEDEEAEEELRWYAARTLGEFQHPEAIAPLLELLKSDDDEELKAIAATALGQMGTVAIAGLSELLSDEDTRLFAVRSLSCIPQIETITPLLSVVQDPQPAIRAAAIEALSSFHDERVPPVLLNALDDMAATVRRAAVLGLGFRPDLRQALDLVTRLQPKLYDFNLDVCCAAAVSLSRMGCDEAAKHLFDLLISPHTPIKLQLETIRALSWVGTPSSLEYLQTALNQSTSETVWQEIVTVLGRVQKPQLTTPATEILLQILRCLSCGTLTQHPDIEIVNIKSAIALSLGQLGQMQAIEPLISLLADSNASVRLHAIAALKNLDGEAVYQQLQQLANNDAITPDLKQGIAIALAEW</sequence>
<dbReference type="InterPro" id="IPR004155">
    <property type="entry name" value="PBS_lyase_HEAT"/>
</dbReference>
<dbReference type="InterPro" id="IPR000225">
    <property type="entry name" value="Armadillo"/>
</dbReference>
<keyword evidence="3" id="KW-0605">Phycobilisome</keyword>
<evidence type="ECO:0000256" key="1">
    <source>
        <dbReference type="ARBA" id="ARBA00009299"/>
    </source>
</evidence>
<dbReference type="Pfam" id="PF13646">
    <property type="entry name" value="HEAT_2"/>
    <property type="match status" value="2"/>
</dbReference>
<dbReference type="Gene3D" id="1.25.10.10">
    <property type="entry name" value="Leucine-rich Repeat Variant"/>
    <property type="match status" value="4"/>
</dbReference>
<dbReference type="AlphaFoldDB" id="A0A7D7QFW8"/>
<dbReference type="Proteomes" id="UP000514713">
    <property type="component" value="Chromosome"/>
</dbReference>
<dbReference type="KEGG" id="ned:HUN01_33670"/>
<dbReference type="Pfam" id="PF03130">
    <property type="entry name" value="HEAT_PBS"/>
    <property type="match status" value="1"/>
</dbReference>
<dbReference type="GO" id="GO:0016829">
    <property type="term" value="F:lyase activity"/>
    <property type="evidence" value="ECO:0007669"/>
    <property type="project" value="UniProtKB-KW"/>
</dbReference>
<organism evidence="5 6">
    <name type="scientific">Nostoc edaphicum CCNP1411</name>
    <dbReference type="NCBI Taxonomy" id="1472755"/>
    <lineage>
        <taxon>Bacteria</taxon>
        <taxon>Bacillati</taxon>
        <taxon>Cyanobacteriota</taxon>
        <taxon>Cyanophyceae</taxon>
        <taxon>Nostocales</taxon>
        <taxon>Nostocaceae</taxon>
        <taxon>Nostoc</taxon>
    </lineage>
</organism>
<evidence type="ECO:0000256" key="3">
    <source>
        <dbReference type="ARBA" id="ARBA00022738"/>
    </source>
</evidence>